<evidence type="ECO:0000256" key="1">
    <source>
        <dbReference type="SAM" id="MobiDB-lite"/>
    </source>
</evidence>
<comment type="caution">
    <text evidence="2">The sequence shown here is derived from an EMBL/GenBank/DDBJ whole genome shotgun (WGS) entry which is preliminary data.</text>
</comment>
<dbReference type="EMBL" id="JAINUF010000006">
    <property type="protein sequence ID" value="KAJ8357516.1"/>
    <property type="molecule type" value="Genomic_DNA"/>
</dbReference>
<name>A0A9Q1FFZ4_SYNKA</name>
<evidence type="ECO:0000313" key="2">
    <source>
        <dbReference type="EMBL" id="KAJ8357516.1"/>
    </source>
</evidence>
<reference evidence="2" key="1">
    <citation type="journal article" date="2023" name="Science">
        <title>Genome structures resolve the early diversification of teleost fishes.</title>
        <authorList>
            <person name="Parey E."/>
            <person name="Louis A."/>
            <person name="Montfort J."/>
            <person name="Bouchez O."/>
            <person name="Roques C."/>
            <person name="Iampietro C."/>
            <person name="Lluch J."/>
            <person name="Castinel A."/>
            <person name="Donnadieu C."/>
            <person name="Desvignes T."/>
            <person name="Floi Bucao C."/>
            <person name="Jouanno E."/>
            <person name="Wen M."/>
            <person name="Mejri S."/>
            <person name="Dirks R."/>
            <person name="Jansen H."/>
            <person name="Henkel C."/>
            <person name="Chen W.J."/>
            <person name="Zahm M."/>
            <person name="Cabau C."/>
            <person name="Klopp C."/>
            <person name="Thompson A.W."/>
            <person name="Robinson-Rechavi M."/>
            <person name="Braasch I."/>
            <person name="Lecointre G."/>
            <person name="Bobe J."/>
            <person name="Postlethwait J.H."/>
            <person name="Berthelot C."/>
            <person name="Roest Crollius H."/>
            <person name="Guiguen Y."/>
        </authorList>
    </citation>
    <scope>NUCLEOTIDE SEQUENCE</scope>
    <source>
        <strain evidence="2">WJC10195</strain>
    </source>
</reference>
<organism evidence="2 3">
    <name type="scientific">Synaphobranchus kaupii</name>
    <name type="common">Kaup's arrowtooth eel</name>
    <dbReference type="NCBI Taxonomy" id="118154"/>
    <lineage>
        <taxon>Eukaryota</taxon>
        <taxon>Metazoa</taxon>
        <taxon>Chordata</taxon>
        <taxon>Craniata</taxon>
        <taxon>Vertebrata</taxon>
        <taxon>Euteleostomi</taxon>
        <taxon>Actinopterygii</taxon>
        <taxon>Neopterygii</taxon>
        <taxon>Teleostei</taxon>
        <taxon>Anguilliformes</taxon>
        <taxon>Synaphobranchidae</taxon>
        <taxon>Synaphobranchus</taxon>
    </lineage>
</organism>
<gene>
    <name evidence="2" type="ORF">SKAU_G00203100</name>
</gene>
<feature type="compositionally biased region" description="Low complexity" evidence="1">
    <location>
        <begin position="11"/>
        <end position="20"/>
    </location>
</feature>
<accession>A0A9Q1FFZ4</accession>
<feature type="region of interest" description="Disordered" evidence="1">
    <location>
        <begin position="63"/>
        <end position="87"/>
    </location>
</feature>
<feature type="compositionally biased region" description="Pro residues" evidence="1">
    <location>
        <begin position="21"/>
        <end position="31"/>
    </location>
</feature>
<dbReference type="AlphaFoldDB" id="A0A9Q1FFZ4"/>
<dbReference type="Proteomes" id="UP001152622">
    <property type="component" value="Chromosome 6"/>
</dbReference>
<protein>
    <submittedName>
        <fullName evidence="2">Uncharacterized protein</fullName>
    </submittedName>
</protein>
<evidence type="ECO:0000313" key="3">
    <source>
        <dbReference type="Proteomes" id="UP001152622"/>
    </source>
</evidence>
<keyword evidence="3" id="KW-1185">Reference proteome</keyword>
<proteinExistence type="predicted"/>
<sequence>MGSEKWVDDVAGGLRAGAGAAPPPTPPPPRRSPATSTATPLHRYPALLCLWAASARLSRHFLQPSRPPLSEGSPVLTRPSPAVDRERGSLLSASLGSAEARRGRETEQICLLRNAMLRRPPPPQPTAGWREGRGVAVGDANFFNEVFSR</sequence>
<feature type="region of interest" description="Disordered" evidence="1">
    <location>
        <begin position="1"/>
        <end position="39"/>
    </location>
</feature>